<feature type="signal peptide" evidence="3">
    <location>
        <begin position="1"/>
        <end position="23"/>
    </location>
</feature>
<dbReference type="AlphaFoldDB" id="A0A4Q2S0X4"/>
<comment type="caution">
    <text evidence="4">The sequence shown here is derived from an EMBL/GenBank/DDBJ whole genome shotgun (WGS) entry which is preliminary data.</text>
</comment>
<feature type="chain" id="PRO_5039136589" description="DUF4430 domain-containing protein" evidence="3">
    <location>
        <begin position="24"/>
        <end position="355"/>
    </location>
</feature>
<dbReference type="PROSITE" id="PS51318">
    <property type="entry name" value="TAT"/>
    <property type="match status" value="1"/>
</dbReference>
<feature type="compositionally biased region" description="Low complexity" evidence="1">
    <location>
        <begin position="165"/>
        <end position="180"/>
    </location>
</feature>
<gene>
    <name evidence="4" type="ORF">EUA93_13605</name>
</gene>
<evidence type="ECO:0000313" key="5">
    <source>
        <dbReference type="Proteomes" id="UP000294071"/>
    </source>
</evidence>
<accession>A0A4Q2S0X4</accession>
<evidence type="ECO:0000256" key="2">
    <source>
        <dbReference type="SAM" id="Phobius"/>
    </source>
</evidence>
<keyword evidence="2" id="KW-1133">Transmembrane helix</keyword>
<evidence type="ECO:0008006" key="6">
    <source>
        <dbReference type="Google" id="ProtNLM"/>
    </source>
</evidence>
<name>A0A4Q2S0X4_9ACTN</name>
<feature type="region of interest" description="Disordered" evidence="1">
    <location>
        <begin position="139"/>
        <end position="325"/>
    </location>
</feature>
<feature type="compositionally biased region" description="Low complexity" evidence="1">
    <location>
        <begin position="220"/>
        <end position="294"/>
    </location>
</feature>
<evidence type="ECO:0000256" key="3">
    <source>
        <dbReference type="SAM" id="SignalP"/>
    </source>
</evidence>
<feature type="compositionally biased region" description="Gly residues" evidence="1">
    <location>
        <begin position="181"/>
        <end position="193"/>
    </location>
</feature>
<feature type="transmembrane region" description="Helical" evidence="2">
    <location>
        <begin position="329"/>
        <end position="349"/>
    </location>
</feature>
<feature type="compositionally biased region" description="Gly residues" evidence="1">
    <location>
        <begin position="202"/>
        <end position="219"/>
    </location>
</feature>
<dbReference type="RefSeq" id="WP_129400621.1">
    <property type="nucleotide sequence ID" value="NZ_SDWT01000001.1"/>
</dbReference>
<reference evidence="4 5" key="1">
    <citation type="submission" date="2019-01" db="EMBL/GenBank/DDBJ databases">
        <title>Novel species of Nocardioides.</title>
        <authorList>
            <person name="Liu Q."/>
            <person name="Xin Y.-H."/>
        </authorList>
    </citation>
    <scope>NUCLEOTIDE SEQUENCE [LARGE SCALE GENOMIC DNA]</scope>
    <source>
        <strain evidence="4 5">CGMCC 4.6882</strain>
    </source>
</reference>
<dbReference type="Proteomes" id="UP000294071">
    <property type="component" value="Unassembled WGS sequence"/>
</dbReference>
<evidence type="ECO:0000313" key="4">
    <source>
        <dbReference type="EMBL" id="RYB95281.1"/>
    </source>
</evidence>
<dbReference type="OrthoDB" id="4401005at2"/>
<keyword evidence="2" id="KW-0812">Transmembrane</keyword>
<proteinExistence type="predicted"/>
<dbReference type="EMBL" id="SDWT01000001">
    <property type="protein sequence ID" value="RYB95281.1"/>
    <property type="molecule type" value="Genomic_DNA"/>
</dbReference>
<dbReference type="InterPro" id="IPR006311">
    <property type="entry name" value="TAT_signal"/>
</dbReference>
<organism evidence="4 5">
    <name type="scientific">Nocardioides oleivorans</name>
    <dbReference type="NCBI Taxonomy" id="273676"/>
    <lineage>
        <taxon>Bacteria</taxon>
        <taxon>Bacillati</taxon>
        <taxon>Actinomycetota</taxon>
        <taxon>Actinomycetes</taxon>
        <taxon>Propionibacteriales</taxon>
        <taxon>Nocardioidaceae</taxon>
        <taxon>Nocardioides</taxon>
    </lineage>
</organism>
<keyword evidence="2" id="KW-0472">Membrane</keyword>
<evidence type="ECO:0000256" key="1">
    <source>
        <dbReference type="SAM" id="MobiDB-lite"/>
    </source>
</evidence>
<sequence>MTTVALRRVLGALALLVAGPGFALGPAPSASAATCTSSGGVSVVVDFRELGGGVITGCAADGGGKSAAAIFQSVGITLTYAQQSPGFVCRVNGAPAADPCRNTSPANATWGLWWSDGTKAAWTYSPYGVGALTVPDGGSVGWSWQQDRPSGGAVPPGAAPPVNPASPTASPSASPTATPTGGSGASGGSGGSGSPTASPTSPGGGNGGSGGKGGKGGSGSTPSPSATPSASPTGSPSGSPSGTPSASGSPSESPSGSPSESPLASESPGDSRTSAGADDPSDDPSLGSESPGDSRTSAGSAPSDLAPESPGDSTASGASTDEPGRVPAAVTWGVVALLALAIVASALVARRRRGA</sequence>
<protein>
    <recommendedName>
        <fullName evidence="6">DUF4430 domain-containing protein</fullName>
    </recommendedName>
</protein>
<keyword evidence="5" id="KW-1185">Reference proteome</keyword>
<keyword evidence="3" id="KW-0732">Signal</keyword>